<dbReference type="GO" id="GO:0033281">
    <property type="term" value="C:TAT protein transport complex"/>
    <property type="evidence" value="ECO:0007669"/>
    <property type="project" value="UniProtKB-UniRule"/>
</dbReference>
<dbReference type="GO" id="GO:0008320">
    <property type="term" value="F:protein transmembrane transporter activity"/>
    <property type="evidence" value="ECO:0007669"/>
    <property type="project" value="UniProtKB-UniRule"/>
</dbReference>
<evidence type="ECO:0000313" key="11">
    <source>
        <dbReference type="EMBL" id="MBA0089005.1"/>
    </source>
</evidence>
<comment type="function">
    <text evidence="9">Part of the twin-arginine translocation (Tat) system that transports large folded proteins containing a characteristic twin-arginine motif in their signal peptide across membranes. TatA could form the protein-conducting channel of the Tat system.</text>
</comment>
<dbReference type="InterPro" id="IPR003369">
    <property type="entry name" value="TatA/B/E"/>
</dbReference>
<dbReference type="Gene3D" id="1.20.5.3310">
    <property type="match status" value="1"/>
</dbReference>
<evidence type="ECO:0000256" key="4">
    <source>
        <dbReference type="ARBA" id="ARBA00022692"/>
    </source>
</evidence>
<dbReference type="HAMAP" id="MF_00236">
    <property type="entry name" value="TatA_E"/>
    <property type="match status" value="1"/>
</dbReference>
<dbReference type="PANTHER" id="PTHR42982:SF1">
    <property type="entry name" value="SEC-INDEPENDENT PROTEIN TRANSLOCASE PROTEIN TATA"/>
    <property type="match status" value="1"/>
</dbReference>
<dbReference type="InterPro" id="IPR006312">
    <property type="entry name" value="TatA/E"/>
</dbReference>
<dbReference type="EMBL" id="JACDQQ010002790">
    <property type="protein sequence ID" value="MBA0089005.1"/>
    <property type="molecule type" value="Genomic_DNA"/>
</dbReference>
<feature type="compositionally biased region" description="Low complexity" evidence="10">
    <location>
        <begin position="69"/>
        <end position="84"/>
    </location>
</feature>
<feature type="compositionally biased region" description="Polar residues" evidence="10">
    <location>
        <begin position="132"/>
        <end position="143"/>
    </location>
</feature>
<feature type="compositionally biased region" description="Polar residues" evidence="10">
    <location>
        <begin position="87"/>
        <end position="98"/>
    </location>
</feature>
<comment type="similarity">
    <text evidence="9">Belongs to the TatA/E family.</text>
</comment>
<evidence type="ECO:0000313" key="12">
    <source>
        <dbReference type="Proteomes" id="UP000567293"/>
    </source>
</evidence>
<keyword evidence="4 9" id="KW-0812">Transmembrane</keyword>
<reference evidence="11" key="1">
    <citation type="submission" date="2020-06" db="EMBL/GenBank/DDBJ databases">
        <title>Legume-microbial interactions unlock mineral nutrients during tropical forest succession.</title>
        <authorList>
            <person name="Epihov D.Z."/>
        </authorList>
    </citation>
    <scope>NUCLEOTIDE SEQUENCE [LARGE SCALE GENOMIC DNA]</scope>
    <source>
        <strain evidence="11">Pan2503</strain>
    </source>
</reference>
<dbReference type="NCBIfam" id="TIGR01411">
    <property type="entry name" value="tatAE"/>
    <property type="match status" value="1"/>
</dbReference>
<dbReference type="Proteomes" id="UP000567293">
    <property type="component" value="Unassembled WGS sequence"/>
</dbReference>
<accession>A0A7V8NXJ8</accession>
<proteinExistence type="inferred from homology"/>
<keyword evidence="3 9" id="KW-1003">Cell membrane</keyword>
<evidence type="ECO:0000256" key="8">
    <source>
        <dbReference type="ARBA" id="ARBA00023136"/>
    </source>
</evidence>
<keyword evidence="8 9" id="KW-0472">Membrane</keyword>
<feature type="region of interest" description="Disordered" evidence="10">
    <location>
        <begin position="63"/>
        <end position="143"/>
    </location>
</feature>
<name>A0A7V8NXJ8_9BACT</name>
<evidence type="ECO:0000256" key="6">
    <source>
        <dbReference type="ARBA" id="ARBA00022989"/>
    </source>
</evidence>
<keyword evidence="7 9" id="KW-0811">Translocation</keyword>
<organism evidence="11 12">
    <name type="scientific">Candidatus Acidiferrum panamense</name>
    <dbReference type="NCBI Taxonomy" id="2741543"/>
    <lineage>
        <taxon>Bacteria</taxon>
        <taxon>Pseudomonadati</taxon>
        <taxon>Acidobacteriota</taxon>
        <taxon>Terriglobia</taxon>
        <taxon>Candidatus Acidiferrales</taxon>
        <taxon>Candidatus Acidiferrum</taxon>
    </lineage>
</organism>
<dbReference type="AlphaFoldDB" id="A0A7V8NXJ8"/>
<comment type="subunit">
    <text evidence="9">Forms a complex with TatC.</text>
</comment>
<protein>
    <recommendedName>
        <fullName evidence="9">Sec-independent protein translocase protein TatA</fullName>
    </recommendedName>
</protein>
<keyword evidence="6 9" id="KW-1133">Transmembrane helix</keyword>
<evidence type="ECO:0000256" key="9">
    <source>
        <dbReference type="HAMAP-Rule" id="MF_00236"/>
    </source>
</evidence>
<evidence type="ECO:0000256" key="1">
    <source>
        <dbReference type="ARBA" id="ARBA00004162"/>
    </source>
</evidence>
<evidence type="ECO:0000256" key="5">
    <source>
        <dbReference type="ARBA" id="ARBA00022927"/>
    </source>
</evidence>
<dbReference type="PANTHER" id="PTHR42982">
    <property type="entry name" value="SEC-INDEPENDENT PROTEIN TRANSLOCASE PROTEIN TATA"/>
    <property type="match status" value="1"/>
</dbReference>
<dbReference type="GO" id="GO:0043953">
    <property type="term" value="P:protein transport by the Tat complex"/>
    <property type="evidence" value="ECO:0007669"/>
    <property type="project" value="UniProtKB-UniRule"/>
</dbReference>
<keyword evidence="2 9" id="KW-0813">Transport</keyword>
<comment type="subcellular location">
    <subcellularLocation>
        <location evidence="1 9">Cell membrane</location>
        <topology evidence="1 9">Single-pass membrane protein</topology>
    </subcellularLocation>
</comment>
<evidence type="ECO:0000256" key="3">
    <source>
        <dbReference type="ARBA" id="ARBA00022475"/>
    </source>
</evidence>
<evidence type="ECO:0000256" key="7">
    <source>
        <dbReference type="ARBA" id="ARBA00023010"/>
    </source>
</evidence>
<feature type="compositionally biased region" description="Low complexity" evidence="10">
    <location>
        <begin position="117"/>
        <end position="131"/>
    </location>
</feature>
<evidence type="ECO:0000256" key="10">
    <source>
        <dbReference type="SAM" id="MobiDB-lite"/>
    </source>
</evidence>
<keyword evidence="5 9" id="KW-0653">Protein transport</keyword>
<dbReference type="Pfam" id="PF02416">
    <property type="entry name" value="TatA_B_E"/>
    <property type="match status" value="1"/>
</dbReference>
<sequence>MLSIPHMIVIFVVVLVVFGPQKLPELARGLGKLMAEFRKASLDFKTAFEEEMRDLERQALLAERRKAAEAAAASATTQPAQPETRSAPVSTPDSSAEPQANDAPVIAPVGESVARGSEAAAENNAESATANLPESSQDSQHPA</sequence>
<keyword evidence="12" id="KW-1185">Reference proteome</keyword>
<evidence type="ECO:0000256" key="2">
    <source>
        <dbReference type="ARBA" id="ARBA00022448"/>
    </source>
</evidence>
<gene>
    <name evidence="9 11" type="primary">tatA</name>
    <name evidence="11" type="ORF">HRJ53_28785</name>
</gene>
<comment type="caution">
    <text evidence="11">The sequence shown here is derived from an EMBL/GenBank/DDBJ whole genome shotgun (WGS) entry which is preliminary data.</text>
</comment>